<evidence type="ECO:0000256" key="1">
    <source>
        <dbReference type="SAM" id="MobiDB-lite"/>
    </source>
</evidence>
<sequence length="103" mass="11544">ESTGLRLNQPCPPYVTPSSISSFGRRLSNAHIAESKSLKNSGQNTFCQSSARMAGGCQQRRYFDPGRSDFLLPHRYMMVVMDRQSQRGNAKEKRECSTILNTA</sequence>
<dbReference type="Proteomes" id="UP001139054">
    <property type="component" value="Unassembled WGS sequence"/>
</dbReference>
<evidence type="ECO:0000313" key="2">
    <source>
        <dbReference type="EMBL" id="MCG2629061.1"/>
    </source>
</evidence>
<gene>
    <name evidence="2" type="ORF">L6654_20705</name>
</gene>
<feature type="non-terminal residue" evidence="2">
    <location>
        <position position="1"/>
    </location>
</feature>
<evidence type="ECO:0000313" key="3">
    <source>
        <dbReference type="Proteomes" id="UP001139054"/>
    </source>
</evidence>
<organism evidence="2 3">
    <name type="scientific">Bradyrhizobium zhengyangense</name>
    <dbReference type="NCBI Taxonomy" id="2911009"/>
    <lineage>
        <taxon>Bacteria</taxon>
        <taxon>Pseudomonadati</taxon>
        <taxon>Pseudomonadota</taxon>
        <taxon>Alphaproteobacteria</taxon>
        <taxon>Hyphomicrobiales</taxon>
        <taxon>Nitrobacteraceae</taxon>
        <taxon>Bradyrhizobium</taxon>
    </lineage>
</organism>
<dbReference type="AlphaFoldDB" id="A0A9X1RAV5"/>
<comment type="caution">
    <text evidence="2">The sequence shown here is derived from an EMBL/GenBank/DDBJ whole genome shotgun (WGS) entry which is preliminary data.</text>
</comment>
<accession>A0A9X1RAV5</accession>
<name>A0A9X1RAV5_9BRAD</name>
<proteinExistence type="predicted"/>
<dbReference type="RefSeq" id="WP_237890951.1">
    <property type="nucleotide sequence ID" value="NZ_JAKLTY010000012.1"/>
</dbReference>
<reference evidence="2" key="1">
    <citation type="submission" date="2022-01" db="EMBL/GenBank/DDBJ databases">
        <title>Genome sequnece data of strain Bradyrhizobium sp. nov.</title>
        <authorList>
            <person name="Zhang J."/>
        </authorList>
    </citation>
    <scope>NUCLEOTIDE SEQUENCE</scope>
    <source>
        <strain evidence="2">WYCCWR 13023</strain>
    </source>
</reference>
<dbReference type="EMBL" id="JAKLTY010000012">
    <property type="protein sequence ID" value="MCG2629061.1"/>
    <property type="molecule type" value="Genomic_DNA"/>
</dbReference>
<protein>
    <submittedName>
        <fullName evidence="2">Uncharacterized protein</fullName>
    </submittedName>
</protein>
<feature type="region of interest" description="Disordered" evidence="1">
    <location>
        <begin position="84"/>
        <end position="103"/>
    </location>
</feature>